<comment type="similarity">
    <text evidence="1">Belongs to the thioredoxin family.</text>
</comment>
<dbReference type="InterPro" id="IPR013766">
    <property type="entry name" value="Thioredoxin_domain"/>
</dbReference>
<protein>
    <submittedName>
        <fullName evidence="5">Thioredoxin</fullName>
    </submittedName>
</protein>
<feature type="region of interest" description="Disordered" evidence="3">
    <location>
        <begin position="132"/>
        <end position="184"/>
    </location>
</feature>
<dbReference type="CDD" id="cd02947">
    <property type="entry name" value="TRX_family"/>
    <property type="match status" value="1"/>
</dbReference>
<feature type="compositionally biased region" description="Gly residues" evidence="3">
    <location>
        <begin position="173"/>
        <end position="184"/>
    </location>
</feature>
<sequence>MSKITPITSAAQFNTILSSHAYTVVDFYADWCGPCKAIAPIYAALATAHASPGRLAFVKVDVDAQQGIARQYGVSAMPTFLILTPTTTVSTIRGADAAGLRAAVSRAATAAATAPARASTVFQTKGYVLGDAPSPSSAPNTTANTTASNSKASGSASTASSSAKPITAAAATRGGGQRLGAANGGTGGGGGLLGGISEWAWSVTRRGRGGVLDTAARFVGLYFASLFSFDAGKSAEASVWNIKRR</sequence>
<evidence type="ECO:0000256" key="1">
    <source>
        <dbReference type="ARBA" id="ARBA00008987"/>
    </source>
</evidence>
<reference evidence="5 6" key="1">
    <citation type="journal article" date="2022" name="G3 (Bethesda)">
        <title>Enemy or ally: a genomic approach to elucidate the lifestyle of Phyllosticta citrichinaensis.</title>
        <authorList>
            <person name="Buijs V.A."/>
            <person name="Groenewald J.Z."/>
            <person name="Haridas S."/>
            <person name="LaButti K.M."/>
            <person name="Lipzen A."/>
            <person name="Martin F.M."/>
            <person name="Barry K."/>
            <person name="Grigoriev I.V."/>
            <person name="Crous P.W."/>
            <person name="Seidl M.F."/>
        </authorList>
    </citation>
    <scope>NUCLEOTIDE SEQUENCE [LARGE SCALE GENOMIC DNA]</scope>
    <source>
        <strain evidence="5 6">CBS 129764</strain>
    </source>
</reference>
<feature type="compositionally biased region" description="Low complexity" evidence="3">
    <location>
        <begin position="132"/>
        <end position="172"/>
    </location>
</feature>
<gene>
    <name evidence="5" type="ORF">IWX90DRAFT_300742</name>
</gene>
<keyword evidence="2" id="KW-1015">Disulfide bond</keyword>
<dbReference type="Proteomes" id="UP001456524">
    <property type="component" value="Unassembled WGS sequence"/>
</dbReference>
<dbReference type="PROSITE" id="PS51352">
    <property type="entry name" value="THIOREDOXIN_2"/>
    <property type="match status" value="1"/>
</dbReference>
<evidence type="ECO:0000313" key="5">
    <source>
        <dbReference type="EMBL" id="KAK8159442.1"/>
    </source>
</evidence>
<comment type="caution">
    <text evidence="5">The sequence shown here is derived from an EMBL/GenBank/DDBJ whole genome shotgun (WGS) entry which is preliminary data.</text>
</comment>
<evidence type="ECO:0000313" key="6">
    <source>
        <dbReference type="Proteomes" id="UP001456524"/>
    </source>
</evidence>
<feature type="domain" description="Thioredoxin" evidence="4">
    <location>
        <begin position="1"/>
        <end position="109"/>
    </location>
</feature>
<proteinExistence type="inferred from homology"/>
<dbReference type="PROSITE" id="PS00194">
    <property type="entry name" value="THIOREDOXIN_1"/>
    <property type="match status" value="1"/>
</dbReference>
<evidence type="ECO:0000259" key="4">
    <source>
        <dbReference type="PROSITE" id="PS51352"/>
    </source>
</evidence>
<dbReference type="InterPro" id="IPR017937">
    <property type="entry name" value="Thioredoxin_CS"/>
</dbReference>
<dbReference type="Pfam" id="PF00085">
    <property type="entry name" value="Thioredoxin"/>
    <property type="match status" value="1"/>
</dbReference>
<accession>A0ABR1XLD0</accession>
<evidence type="ECO:0000256" key="2">
    <source>
        <dbReference type="ARBA" id="ARBA00023157"/>
    </source>
</evidence>
<organism evidence="5 6">
    <name type="scientific">Phyllosticta citrichinensis</name>
    <dbReference type="NCBI Taxonomy" id="1130410"/>
    <lineage>
        <taxon>Eukaryota</taxon>
        <taxon>Fungi</taxon>
        <taxon>Dikarya</taxon>
        <taxon>Ascomycota</taxon>
        <taxon>Pezizomycotina</taxon>
        <taxon>Dothideomycetes</taxon>
        <taxon>Dothideomycetes incertae sedis</taxon>
        <taxon>Botryosphaeriales</taxon>
        <taxon>Phyllostictaceae</taxon>
        <taxon>Phyllosticta</taxon>
    </lineage>
</organism>
<dbReference type="EMBL" id="JBBWUH010000008">
    <property type="protein sequence ID" value="KAK8159442.1"/>
    <property type="molecule type" value="Genomic_DNA"/>
</dbReference>
<dbReference type="SUPFAM" id="SSF52833">
    <property type="entry name" value="Thioredoxin-like"/>
    <property type="match status" value="1"/>
</dbReference>
<dbReference type="InterPro" id="IPR036249">
    <property type="entry name" value="Thioredoxin-like_sf"/>
</dbReference>
<dbReference type="Gene3D" id="3.40.30.10">
    <property type="entry name" value="Glutaredoxin"/>
    <property type="match status" value="1"/>
</dbReference>
<name>A0ABR1XLD0_9PEZI</name>
<dbReference type="PANTHER" id="PTHR46115">
    <property type="entry name" value="THIOREDOXIN-LIKE PROTEIN 1"/>
    <property type="match status" value="1"/>
</dbReference>
<keyword evidence="6" id="KW-1185">Reference proteome</keyword>
<evidence type="ECO:0000256" key="3">
    <source>
        <dbReference type="SAM" id="MobiDB-lite"/>
    </source>
</evidence>
<dbReference type="PRINTS" id="PR00421">
    <property type="entry name" value="THIOREDOXIN"/>
</dbReference>